<dbReference type="Gene3D" id="2.170.16.10">
    <property type="entry name" value="Hedgehog/Intein (Hint) domain"/>
    <property type="match status" value="1"/>
</dbReference>
<dbReference type="OrthoDB" id="6305173at2"/>
<evidence type="ECO:0000256" key="1">
    <source>
        <dbReference type="ARBA" id="ARBA00004370"/>
    </source>
</evidence>
<dbReference type="PANTHER" id="PTHR38340:SF1">
    <property type="entry name" value="S-LAYER PROTEIN"/>
    <property type="match status" value="1"/>
</dbReference>
<evidence type="ECO:0000256" key="7">
    <source>
        <dbReference type="ARBA" id="ARBA00023136"/>
    </source>
</evidence>
<dbReference type="Proteomes" id="UP000183002">
    <property type="component" value="Unassembled WGS sequence"/>
</dbReference>
<dbReference type="PROSITE" id="PS51820">
    <property type="entry name" value="PA14"/>
    <property type="match status" value="1"/>
</dbReference>
<dbReference type="Gene3D" id="2.150.10.10">
    <property type="entry name" value="Serralysin-like metalloprotease, C-terminal"/>
    <property type="match status" value="4"/>
</dbReference>
<dbReference type="InterPro" id="IPR003995">
    <property type="entry name" value="RTX_toxin_determinant-A"/>
</dbReference>
<dbReference type="InterPro" id="IPR001343">
    <property type="entry name" value="Hemolysn_Ca-bd"/>
</dbReference>
<dbReference type="AlphaFoldDB" id="A0A1H8C4P2"/>
<dbReference type="Pfam" id="PF00353">
    <property type="entry name" value="HemolysinCabind"/>
    <property type="match status" value="4"/>
</dbReference>
<keyword evidence="5" id="KW-0677">Repeat</keyword>
<feature type="domain" description="PA14" evidence="8">
    <location>
        <begin position="49"/>
        <end position="220"/>
    </location>
</feature>
<organism evidence="9 10">
    <name type="scientific">Pseudorhodobacter antarcticus</name>
    <dbReference type="NCBI Taxonomy" id="1077947"/>
    <lineage>
        <taxon>Bacteria</taxon>
        <taxon>Pseudomonadati</taxon>
        <taxon>Pseudomonadota</taxon>
        <taxon>Alphaproteobacteria</taxon>
        <taxon>Rhodobacterales</taxon>
        <taxon>Paracoccaceae</taxon>
        <taxon>Pseudorhodobacter</taxon>
    </lineage>
</organism>
<keyword evidence="4" id="KW-0800">Toxin</keyword>
<dbReference type="InterPro" id="IPR011049">
    <property type="entry name" value="Serralysin-like_metalloprot_C"/>
</dbReference>
<dbReference type="InterPro" id="IPR050557">
    <property type="entry name" value="RTX_toxin/Mannuronan_C5-epim"/>
</dbReference>
<dbReference type="GO" id="GO:0016020">
    <property type="term" value="C:membrane"/>
    <property type="evidence" value="ECO:0007669"/>
    <property type="project" value="UniProtKB-SubCell"/>
</dbReference>
<dbReference type="STRING" id="1077947.SAMN05216227_100457"/>
<dbReference type="GO" id="GO:0005576">
    <property type="term" value="C:extracellular region"/>
    <property type="evidence" value="ECO:0007669"/>
    <property type="project" value="UniProtKB-SubCell"/>
</dbReference>
<gene>
    <name evidence="9" type="ORF">SAMN05216227_100457</name>
</gene>
<evidence type="ECO:0000256" key="4">
    <source>
        <dbReference type="ARBA" id="ARBA00022656"/>
    </source>
</evidence>
<dbReference type="InterPro" id="IPR028992">
    <property type="entry name" value="Hedgehog/Intein_dom"/>
</dbReference>
<keyword evidence="7" id="KW-0472">Membrane</keyword>
<dbReference type="SUPFAM" id="SSF51294">
    <property type="entry name" value="Hedgehog/intein (Hint) domain"/>
    <property type="match status" value="1"/>
</dbReference>
<dbReference type="GO" id="GO:0005509">
    <property type="term" value="F:calcium ion binding"/>
    <property type="evidence" value="ECO:0007669"/>
    <property type="project" value="InterPro"/>
</dbReference>
<evidence type="ECO:0000259" key="8">
    <source>
        <dbReference type="PROSITE" id="PS51820"/>
    </source>
</evidence>
<dbReference type="Pfam" id="PF13403">
    <property type="entry name" value="Hint_2"/>
    <property type="match status" value="1"/>
</dbReference>
<reference evidence="9 10" key="1">
    <citation type="submission" date="2016-10" db="EMBL/GenBank/DDBJ databases">
        <authorList>
            <person name="de Groot N.N."/>
        </authorList>
    </citation>
    <scope>NUCLEOTIDE SEQUENCE [LARGE SCALE GENOMIC DNA]</scope>
    <source>
        <strain evidence="9 10">CGMCC 1.10836</strain>
    </source>
</reference>
<evidence type="ECO:0000256" key="2">
    <source>
        <dbReference type="ARBA" id="ARBA00004613"/>
    </source>
</evidence>
<dbReference type="InterPro" id="IPR037524">
    <property type="entry name" value="PA14/GLEYA"/>
</dbReference>
<evidence type="ECO:0000313" key="10">
    <source>
        <dbReference type="Proteomes" id="UP000183002"/>
    </source>
</evidence>
<evidence type="ECO:0000256" key="6">
    <source>
        <dbReference type="ARBA" id="ARBA00023026"/>
    </source>
</evidence>
<keyword evidence="3" id="KW-0964">Secreted</keyword>
<dbReference type="PRINTS" id="PR00313">
    <property type="entry name" value="CABNDNGRPT"/>
</dbReference>
<proteinExistence type="predicted"/>
<dbReference type="PANTHER" id="PTHR38340">
    <property type="entry name" value="S-LAYER PROTEIN"/>
    <property type="match status" value="1"/>
</dbReference>
<keyword evidence="6" id="KW-0843">Virulence</keyword>
<name>A0A1H8C4P2_9RHOB</name>
<dbReference type="PRINTS" id="PR01488">
    <property type="entry name" value="RTXTOXINA"/>
</dbReference>
<dbReference type="GO" id="GO:0090729">
    <property type="term" value="F:toxin activity"/>
    <property type="evidence" value="ECO:0007669"/>
    <property type="project" value="UniProtKB-KW"/>
</dbReference>
<sequence>MATNSFDNPGAQTNQTINGTATADTLTGGLGNDTIYGGAGNDFLRGDTGVPGSWHYETFNFDFTSANGQAFNPAAFNTTTRTGSGYVTDFNEGGITNTMRGVPASTNAEDFGVIYTSTLNTTLGGTFRLTTSSDDGSTVQIFNSAGVALNFNNQTGGVRNYLNNDFHQGTTTRWGDVVLNPNETYTIQIRYWENRGADTLSATISGPATGGVQNLLTSPMLGLPPPPEYSVTGTPMGVQGNDQLFGGDGNDTLYGDGGNDTLFGGNNNDLLYGGTGNDVLNGDAGADTLYGDDGNDTLNGGNDNDLLFGGAGADSLNGDVGNDTLYGDAGNDTLNGGDGNDLLFGGADNDLLYGGINNDTLYGDAGADALFGGAGNDLLFGGTGNDTLNGGAGNNTMTGGAGDDTFIYTPGSTLTITDFNFGNSGSITDSNPSNNDFLDLSAYYASLRDLRNDFVDDGILNQSVGNYTTTTALGGTITLTGISATDLTRDNINVACFTLGTLIDTATGPRAIETLAPGTLVCTADHGLQPLRAVLSRDVPGDGRHAPVMFRAGALGNTRDMLTSPAHRMMITDWRAELLFGEGEVLVTARALLNDHSITRAPCARVTYYHLLLDSHEIVYAEGIATESYHHSAAVADAEVAAELHALFPDLAQSKTPSARLSLRGYEAATLLAAA</sequence>
<dbReference type="InterPro" id="IPR036844">
    <property type="entry name" value="Hint_dom_sf"/>
</dbReference>
<dbReference type="EMBL" id="FOCO01000004">
    <property type="protein sequence ID" value="SEM89932.1"/>
    <property type="molecule type" value="Genomic_DNA"/>
</dbReference>
<evidence type="ECO:0000313" key="9">
    <source>
        <dbReference type="EMBL" id="SEM89932.1"/>
    </source>
</evidence>
<evidence type="ECO:0000256" key="3">
    <source>
        <dbReference type="ARBA" id="ARBA00022525"/>
    </source>
</evidence>
<evidence type="ECO:0000256" key="5">
    <source>
        <dbReference type="ARBA" id="ARBA00022737"/>
    </source>
</evidence>
<dbReference type="PROSITE" id="PS00330">
    <property type="entry name" value="HEMOLYSIN_CALCIUM"/>
    <property type="match status" value="3"/>
</dbReference>
<protein>
    <submittedName>
        <fullName evidence="9">Ca2+-binding protein, RTX toxin-related</fullName>
    </submittedName>
</protein>
<dbReference type="InterPro" id="IPR018511">
    <property type="entry name" value="Hemolysin-typ_Ca-bd_CS"/>
</dbReference>
<comment type="subcellular location">
    <subcellularLocation>
        <location evidence="1">Membrane</location>
    </subcellularLocation>
    <subcellularLocation>
        <location evidence="2">Secreted</location>
    </subcellularLocation>
</comment>
<dbReference type="RefSeq" id="WP_139193916.1">
    <property type="nucleotide sequence ID" value="NZ_FOCO01000004.1"/>
</dbReference>
<keyword evidence="10" id="KW-1185">Reference proteome</keyword>
<accession>A0A1H8C4P2</accession>
<dbReference type="SUPFAM" id="SSF51120">
    <property type="entry name" value="beta-Roll"/>
    <property type="match status" value="3"/>
</dbReference>